<sequence length="140" mass="15191">MSSDPISNAVSPRDMVVIQSALAAAGYDAYLLRSDYRQYNRAAFFVMNMFVAGETSPSVLSAQLKRNLGKAVPNNPAYHTSLAKYAIQGLPAGMRHFVRTLTKLRLAPIEAEEQSWENEGGAMAYVRAGTPDRGSGPPRA</sequence>
<organism evidence="1 2">
    <name type="scientific">Rhizobium rhizogenes</name>
    <name type="common">Agrobacterium rhizogenes</name>
    <dbReference type="NCBI Taxonomy" id="359"/>
    <lineage>
        <taxon>Bacteria</taxon>
        <taxon>Pseudomonadati</taxon>
        <taxon>Pseudomonadota</taxon>
        <taxon>Alphaproteobacteria</taxon>
        <taxon>Hyphomicrobiales</taxon>
        <taxon>Rhizobiaceae</taxon>
        <taxon>Rhizobium/Agrobacterium group</taxon>
        <taxon>Rhizobium</taxon>
    </lineage>
</organism>
<dbReference type="Proteomes" id="UP000244335">
    <property type="component" value="Unassembled WGS sequence"/>
</dbReference>
<comment type="caution">
    <text evidence="1">The sequence shown here is derived from an EMBL/GenBank/DDBJ whole genome shotgun (WGS) entry which is preliminary data.</text>
</comment>
<evidence type="ECO:0000313" key="2">
    <source>
        <dbReference type="Proteomes" id="UP000244335"/>
    </source>
</evidence>
<reference evidence="1 2" key="1">
    <citation type="submission" date="2018-04" db="EMBL/GenBank/DDBJ databases">
        <authorList>
            <person name="Hagen T."/>
        </authorList>
    </citation>
    <scope>NUCLEOTIDE SEQUENCE [LARGE SCALE GENOMIC DNA]</scope>
    <source>
        <strain evidence="1 2">TPD7009</strain>
    </source>
</reference>
<dbReference type="EMBL" id="QDFR01000005">
    <property type="protein sequence ID" value="PVE52432.1"/>
    <property type="molecule type" value="Genomic_DNA"/>
</dbReference>
<accession>A0AA92H8H6</accession>
<evidence type="ECO:0000313" key="1">
    <source>
        <dbReference type="EMBL" id="PVE52432.1"/>
    </source>
</evidence>
<dbReference type="RefSeq" id="WP_112359752.1">
    <property type="nucleotide sequence ID" value="NZ_QDFR01000005.1"/>
</dbReference>
<proteinExistence type="predicted"/>
<dbReference type="AlphaFoldDB" id="A0AA92H8H6"/>
<name>A0AA92H8H6_RHIRH</name>
<protein>
    <submittedName>
        <fullName evidence="1">Uncharacterized protein</fullName>
    </submittedName>
</protein>
<gene>
    <name evidence="1" type="ORF">DC430_16500</name>
</gene>